<dbReference type="EMBL" id="JBAWKS010000002">
    <property type="protein sequence ID" value="MEI4551158.1"/>
    <property type="molecule type" value="Genomic_DNA"/>
</dbReference>
<protein>
    <submittedName>
        <fullName evidence="1">Uncharacterized protein</fullName>
    </submittedName>
</protein>
<evidence type="ECO:0000313" key="1">
    <source>
        <dbReference type="EMBL" id="MEI4551158.1"/>
    </source>
</evidence>
<keyword evidence="2" id="KW-1185">Reference proteome</keyword>
<name>A0ABU8EYA7_9GAMM</name>
<gene>
    <name evidence="1" type="ORF">WAE96_15905</name>
</gene>
<dbReference type="Proteomes" id="UP001382455">
    <property type="component" value="Unassembled WGS sequence"/>
</dbReference>
<proteinExistence type="predicted"/>
<comment type="caution">
    <text evidence="1">The sequence shown here is derived from an EMBL/GenBank/DDBJ whole genome shotgun (WGS) entry which is preliminary data.</text>
</comment>
<accession>A0ABU8EYA7</accession>
<sequence length="106" mass="12067">MTYEQALNQLITYGSDINNAYRVLAQQTQQQILPLKVYKQHLKHALNLYISAQIDDDDLTLWATVLINQTAIDTNEIDDFLFALTNDDMMGGISPASIKKMYSLIK</sequence>
<evidence type="ECO:0000313" key="2">
    <source>
        <dbReference type="Proteomes" id="UP001382455"/>
    </source>
</evidence>
<dbReference type="RefSeq" id="WP_100915660.1">
    <property type="nucleotide sequence ID" value="NZ_CP023399.1"/>
</dbReference>
<organism evidence="1 2">
    <name type="scientific">Pseudoalteromonas spongiae</name>
    <dbReference type="NCBI Taxonomy" id="298657"/>
    <lineage>
        <taxon>Bacteria</taxon>
        <taxon>Pseudomonadati</taxon>
        <taxon>Pseudomonadota</taxon>
        <taxon>Gammaproteobacteria</taxon>
        <taxon>Alteromonadales</taxon>
        <taxon>Pseudoalteromonadaceae</taxon>
        <taxon>Pseudoalteromonas</taxon>
    </lineage>
</organism>
<reference evidence="1 2" key="1">
    <citation type="submission" date="2023-12" db="EMBL/GenBank/DDBJ databases">
        <title>Friends and Foes: Symbiotic and Algicidal bacterial influence on Karenia brevis blooms.</title>
        <authorList>
            <person name="Fei C."/>
            <person name="Mohamed A.R."/>
            <person name="Booker A."/>
            <person name="Arshad M."/>
            <person name="Klass S."/>
            <person name="Ahn S."/>
            <person name="Gilbert P.M."/>
            <person name="Heil C.A."/>
            <person name="Martinez J.M."/>
            <person name="Amin S.A."/>
        </authorList>
    </citation>
    <scope>NUCLEOTIDE SEQUENCE [LARGE SCALE GENOMIC DNA]</scope>
    <source>
        <strain evidence="1 2">CE15</strain>
    </source>
</reference>